<evidence type="ECO:0000313" key="4">
    <source>
        <dbReference type="Proteomes" id="UP001501237"/>
    </source>
</evidence>
<evidence type="ECO:0000259" key="2">
    <source>
        <dbReference type="Pfam" id="PF13828"/>
    </source>
</evidence>
<sequence length="79" mass="8590">MRRTNPYAVASLVCGVLWGCWIGSVLAIFFGHLARRQIRRHDERGAPLALAGLVLGYTALVVLVFALIQGGTWVTDPPT</sequence>
<dbReference type="InterPro" id="IPR025241">
    <property type="entry name" value="DUF4190"/>
</dbReference>
<feature type="domain" description="DUF4190" evidence="2">
    <location>
        <begin position="7"/>
        <end position="65"/>
    </location>
</feature>
<dbReference type="EMBL" id="BAAAUV010000007">
    <property type="protein sequence ID" value="GAA3213382.1"/>
    <property type="molecule type" value="Genomic_DNA"/>
</dbReference>
<organism evidence="3 4">
    <name type="scientific">Actinocorallia longicatena</name>
    <dbReference type="NCBI Taxonomy" id="111803"/>
    <lineage>
        <taxon>Bacteria</taxon>
        <taxon>Bacillati</taxon>
        <taxon>Actinomycetota</taxon>
        <taxon>Actinomycetes</taxon>
        <taxon>Streptosporangiales</taxon>
        <taxon>Thermomonosporaceae</taxon>
        <taxon>Actinocorallia</taxon>
    </lineage>
</organism>
<keyword evidence="1" id="KW-0812">Transmembrane</keyword>
<feature type="transmembrane region" description="Helical" evidence="1">
    <location>
        <begin position="46"/>
        <end position="68"/>
    </location>
</feature>
<dbReference type="Proteomes" id="UP001501237">
    <property type="component" value="Unassembled WGS sequence"/>
</dbReference>
<keyword evidence="1" id="KW-1133">Transmembrane helix</keyword>
<reference evidence="4" key="1">
    <citation type="journal article" date="2019" name="Int. J. Syst. Evol. Microbiol.">
        <title>The Global Catalogue of Microorganisms (GCM) 10K type strain sequencing project: providing services to taxonomists for standard genome sequencing and annotation.</title>
        <authorList>
            <consortium name="The Broad Institute Genomics Platform"/>
            <consortium name="The Broad Institute Genome Sequencing Center for Infectious Disease"/>
            <person name="Wu L."/>
            <person name="Ma J."/>
        </authorList>
    </citation>
    <scope>NUCLEOTIDE SEQUENCE [LARGE SCALE GENOMIC DNA]</scope>
    <source>
        <strain evidence="4">JCM 9377</strain>
    </source>
</reference>
<protein>
    <recommendedName>
        <fullName evidence="2">DUF4190 domain-containing protein</fullName>
    </recommendedName>
</protein>
<accession>A0ABP6QAF7</accession>
<name>A0ABP6QAF7_9ACTN</name>
<evidence type="ECO:0000256" key="1">
    <source>
        <dbReference type="SAM" id="Phobius"/>
    </source>
</evidence>
<gene>
    <name evidence="3" type="ORF">GCM10010468_33300</name>
</gene>
<proteinExistence type="predicted"/>
<dbReference type="RefSeq" id="WP_344828997.1">
    <property type="nucleotide sequence ID" value="NZ_BAAAUV010000007.1"/>
</dbReference>
<keyword evidence="1" id="KW-0472">Membrane</keyword>
<keyword evidence="4" id="KW-1185">Reference proteome</keyword>
<dbReference type="Pfam" id="PF13828">
    <property type="entry name" value="DUF4190"/>
    <property type="match status" value="1"/>
</dbReference>
<evidence type="ECO:0000313" key="3">
    <source>
        <dbReference type="EMBL" id="GAA3213382.1"/>
    </source>
</evidence>
<comment type="caution">
    <text evidence="3">The sequence shown here is derived from an EMBL/GenBank/DDBJ whole genome shotgun (WGS) entry which is preliminary data.</text>
</comment>
<feature type="transmembrane region" description="Helical" evidence="1">
    <location>
        <begin position="6"/>
        <end position="34"/>
    </location>
</feature>